<evidence type="ECO:0000313" key="2">
    <source>
        <dbReference type="Proteomes" id="UP000044841"/>
    </source>
</evidence>
<sequence length="124" mass="13692">MVSSCVAVRLGAAGVDISRLKSLDRKRELVVAECLRRALLRGESRAHVTRGPSSASCPLPLSLSPDLDLDHPRLPFLTPRMLPLLVSYATSYRAAPTSQTRVQDANLEEHKLPFYRLVARMRAG</sequence>
<proteinExistence type="predicted"/>
<name>A0A0K6GAF2_9AGAM</name>
<organism evidence="1 2">
    <name type="scientific">Rhizoctonia solani</name>
    <dbReference type="NCBI Taxonomy" id="456999"/>
    <lineage>
        <taxon>Eukaryota</taxon>
        <taxon>Fungi</taxon>
        <taxon>Dikarya</taxon>
        <taxon>Basidiomycota</taxon>
        <taxon>Agaricomycotina</taxon>
        <taxon>Agaricomycetes</taxon>
        <taxon>Cantharellales</taxon>
        <taxon>Ceratobasidiaceae</taxon>
        <taxon>Rhizoctonia</taxon>
    </lineage>
</organism>
<keyword evidence="2" id="KW-1185">Reference proteome</keyword>
<dbReference type="EMBL" id="CYGV01001537">
    <property type="protein sequence ID" value="CUA75364.1"/>
    <property type="molecule type" value="Genomic_DNA"/>
</dbReference>
<dbReference type="Proteomes" id="UP000044841">
    <property type="component" value="Unassembled WGS sequence"/>
</dbReference>
<protein>
    <submittedName>
        <fullName evidence="1">Uncharacterized protein</fullName>
    </submittedName>
</protein>
<reference evidence="1 2" key="1">
    <citation type="submission" date="2015-07" db="EMBL/GenBank/DDBJ databases">
        <authorList>
            <person name="Noorani M."/>
        </authorList>
    </citation>
    <scope>NUCLEOTIDE SEQUENCE [LARGE SCALE GENOMIC DNA]</scope>
    <source>
        <strain evidence="1">BBA 69670</strain>
    </source>
</reference>
<accession>A0A0K6GAF2</accession>
<gene>
    <name evidence="1" type="ORF">RSOLAG22IIIB_11684</name>
</gene>
<evidence type="ECO:0000313" key="1">
    <source>
        <dbReference type="EMBL" id="CUA75364.1"/>
    </source>
</evidence>
<dbReference type="AlphaFoldDB" id="A0A0K6GAF2"/>